<proteinExistence type="predicted"/>
<name>A0A1G8Z8E2_9FIRM</name>
<evidence type="ECO:0000256" key="1">
    <source>
        <dbReference type="SAM" id="SignalP"/>
    </source>
</evidence>
<evidence type="ECO:0008006" key="4">
    <source>
        <dbReference type="Google" id="ProtNLM"/>
    </source>
</evidence>
<feature type="signal peptide" evidence="1">
    <location>
        <begin position="1"/>
        <end position="21"/>
    </location>
</feature>
<evidence type="ECO:0000313" key="2">
    <source>
        <dbReference type="EMBL" id="SDK10470.1"/>
    </source>
</evidence>
<dbReference type="InterPro" id="IPR025648">
    <property type="entry name" value="DUF4358"/>
</dbReference>
<evidence type="ECO:0000313" key="3">
    <source>
        <dbReference type="Proteomes" id="UP000198718"/>
    </source>
</evidence>
<dbReference type="STRING" id="393762.SAMN05660472_00748"/>
<reference evidence="2 3" key="1">
    <citation type="submission" date="2016-10" db="EMBL/GenBank/DDBJ databases">
        <authorList>
            <person name="de Groot N.N."/>
        </authorList>
    </citation>
    <scope>NUCLEOTIDE SEQUENCE [LARGE SCALE GENOMIC DNA]</scope>
    <source>
        <strain evidence="2 3">DSM 18346</strain>
    </source>
</reference>
<protein>
    <recommendedName>
        <fullName evidence="4">DUF4358 domain-containing protein</fullName>
    </recommendedName>
</protein>
<sequence>MKKIKLMISLTIVLAMTFMFVGCSSESAVNLGDDFLEKAHEAVKEAYGEDYIPSMAIQEDFLADIYGVPMDSVKEYIAEGPMMSTHVDTFIGLKVEADSVNKVADALRAYHTDLVENSMQYPMNLAKVQSAEILVIEDHVFFLMLGGFNDNVEQTEEEALEFAKEQVQIAVEAIEGLVK</sequence>
<dbReference type="RefSeq" id="WP_090550445.1">
    <property type="nucleotide sequence ID" value="NZ_FNFP01000001.1"/>
</dbReference>
<dbReference type="PROSITE" id="PS51257">
    <property type="entry name" value="PROKAR_LIPOPROTEIN"/>
    <property type="match status" value="1"/>
</dbReference>
<keyword evidence="3" id="KW-1185">Reference proteome</keyword>
<accession>A0A1G8Z8E2</accession>
<organism evidence="2 3">
    <name type="scientific">Natronincola ferrireducens</name>
    <dbReference type="NCBI Taxonomy" id="393762"/>
    <lineage>
        <taxon>Bacteria</taxon>
        <taxon>Bacillati</taxon>
        <taxon>Bacillota</taxon>
        <taxon>Clostridia</taxon>
        <taxon>Peptostreptococcales</taxon>
        <taxon>Natronincolaceae</taxon>
        <taxon>Natronincola</taxon>
    </lineage>
</organism>
<dbReference type="AlphaFoldDB" id="A0A1G8Z8E2"/>
<feature type="chain" id="PRO_5039518266" description="DUF4358 domain-containing protein" evidence="1">
    <location>
        <begin position="22"/>
        <end position="179"/>
    </location>
</feature>
<keyword evidence="1" id="KW-0732">Signal</keyword>
<dbReference type="Proteomes" id="UP000198718">
    <property type="component" value="Unassembled WGS sequence"/>
</dbReference>
<dbReference type="Pfam" id="PF14270">
    <property type="entry name" value="DUF4358"/>
    <property type="match status" value="1"/>
</dbReference>
<dbReference type="EMBL" id="FNFP01000001">
    <property type="protein sequence ID" value="SDK10470.1"/>
    <property type="molecule type" value="Genomic_DNA"/>
</dbReference>
<gene>
    <name evidence="2" type="ORF">SAMN05660472_00748</name>
</gene>
<dbReference type="OrthoDB" id="1707145at2"/>